<dbReference type="Proteomes" id="UP000216533">
    <property type="component" value="Unassembled WGS sequence"/>
</dbReference>
<accession>A0A255E094</accession>
<dbReference type="InterPro" id="IPR010349">
    <property type="entry name" value="Asparaginase_II"/>
</dbReference>
<dbReference type="Pfam" id="PF06089">
    <property type="entry name" value="Asparaginase_II"/>
    <property type="match status" value="1"/>
</dbReference>
<organism evidence="1 2">
    <name type="scientific">Parenemella sanctibonifatiensis</name>
    <dbReference type="NCBI Taxonomy" id="2016505"/>
    <lineage>
        <taxon>Bacteria</taxon>
        <taxon>Bacillati</taxon>
        <taxon>Actinomycetota</taxon>
        <taxon>Actinomycetes</taxon>
        <taxon>Propionibacteriales</taxon>
        <taxon>Propionibacteriaceae</taxon>
        <taxon>Parenemella</taxon>
    </lineage>
</organism>
<protein>
    <submittedName>
        <fullName evidence="1">Asparaginase</fullName>
    </submittedName>
</protein>
<dbReference type="EMBL" id="NMVI01000027">
    <property type="protein sequence ID" value="OYN84750.1"/>
    <property type="molecule type" value="Genomic_DNA"/>
</dbReference>
<dbReference type="PANTHER" id="PTHR42110:SF1">
    <property type="entry name" value="L-ASPARAGINASE, PUTATIVE (AFU_ORTHOLOGUE AFUA_3G11890)-RELATED"/>
    <property type="match status" value="1"/>
</dbReference>
<sequence>MDPIIATMRRGPLVESVHHGRAVVTDPDGRVVRRIGEVELPFYPRSAAKPFQAIAMQRLGMNLEAELLALAAASHHGEDFHIDGVRRILAAAELPETALQTPADLPHHGRPRDLWVHAHGPSPAPVLMNCSGKHAAMLLACVRAGLDVSTYRDPEHPLQQEVQAVIAEYSGQQPGDATVDGCGAPLWSISLTGLARGFGRWAATKEFAPAALAQAYRAYPQFVSGSDTDELRLHRAVRGLVTKGGAEGCLAIGLESGYGIAIKMDDGSARALMPVAVALLRDLDVTADQGALDQLASVPVLGHGEPVGEITAALD</sequence>
<gene>
    <name evidence="1" type="ORF">CGZ92_12725</name>
</gene>
<reference evidence="1 2" key="1">
    <citation type="submission" date="2017-07" db="EMBL/GenBank/DDBJ databases">
        <title>Draft whole genome sequences of clinical Proprionibacteriaceae strains.</title>
        <authorList>
            <person name="Bernier A.-M."/>
            <person name="Bernard K."/>
            <person name="Domingo M.-C."/>
        </authorList>
    </citation>
    <scope>NUCLEOTIDE SEQUENCE [LARGE SCALE GENOMIC DNA]</scope>
    <source>
        <strain evidence="1 2">NML 160184</strain>
    </source>
</reference>
<evidence type="ECO:0000313" key="1">
    <source>
        <dbReference type="EMBL" id="OYN84750.1"/>
    </source>
</evidence>
<name>A0A255E094_9ACTN</name>
<proteinExistence type="predicted"/>
<dbReference type="PANTHER" id="PTHR42110">
    <property type="entry name" value="L-ASPARAGINASE, PUTATIVE (AFU_ORTHOLOGUE AFUA_3G11890)-RELATED"/>
    <property type="match status" value="1"/>
</dbReference>
<dbReference type="AlphaFoldDB" id="A0A255E094"/>
<comment type="caution">
    <text evidence="1">The sequence shown here is derived from an EMBL/GenBank/DDBJ whole genome shotgun (WGS) entry which is preliminary data.</text>
</comment>
<evidence type="ECO:0000313" key="2">
    <source>
        <dbReference type="Proteomes" id="UP000216533"/>
    </source>
</evidence>